<sequence length="102" mass="10558">MADDSTVTIRASFSTREAADLAVEHLVQKQGVSRPDIFIQSATDENTSGSRASGGDASHADGTRHDGALDGDVEVSVDIAADQIAAVQRIFGDVGAMRVSKG</sequence>
<evidence type="ECO:0000256" key="1">
    <source>
        <dbReference type="SAM" id="MobiDB-lite"/>
    </source>
</evidence>
<dbReference type="Proteomes" id="UP000198917">
    <property type="component" value="Unassembled WGS sequence"/>
</dbReference>
<protein>
    <submittedName>
        <fullName evidence="2">Uncharacterized protein</fullName>
    </submittedName>
</protein>
<dbReference type="AlphaFoldDB" id="A0A7Y0XNQ0"/>
<proteinExistence type="predicted"/>
<accession>A0A7Y0XNQ0</accession>
<gene>
    <name evidence="2" type="ORF">SAMN05428983_5065</name>
</gene>
<dbReference type="OMA" id="IDCSHAD"/>
<feature type="region of interest" description="Disordered" evidence="1">
    <location>
        <begin position="36"/>
        <end position="69"/>
    </location>
</feature>
<dbReference type="GeneID" id="1136830"/>
<evidence type="ECO:0000313" key="3">
    <source>
        <dbReference type="Proteomes" id="UP000198917"/>
    </source>
</evidence>
<dbReference type="EMBL" id="FNEW01000009">
    <property type="protein sequence ID" value="SDK46950.1"/>
    <property type="molecule type" value="Genomic_DNA"/>
</dbReference>
<reference evidence="2 3" key="1">
    <citation type="submission" date="2016-10" db="EMBL/GenBank/DDBJ databases">
        <authorList>
            <person name="Varghese N."/>
            <person name="Submissions S."/>
        </authorList>
    </citation>
    <scope>NUCLEOTIDE SEQUENCE [LARGE SCALE GENOMIC DNA]</scope>
    <source>
        <strain evidence="2 3">PDC82</strain>
    </source>
</reference>
<evidence type="ECO:0000313" key="2">
    <source>
        <dbReference type="EMBL" id="SDK46950.1"/>
    </source>
</evidence>
<name>A0A7Y0XNQ0_9HYPH</name>
<feature type="compositionally biased region" description="Polar residues" evidence="1">
    <location>
        <begin position="40"/>
        <end position="51"/>
    </location>
</feature>
<comment type="caution">
    <text evidence="2">The sequence shown here is derived from an EMBL/GenBank/DDBJ whole genome shotgun (WGS) entry which is preliminary data.</text>
</comment>
<dbReference type="RefSeq" id="WP_010974321.1">
    <property type="nucleotide sequence ID" value="NZ_CP043964.1"/>
</dbReference>
<organism evidence="2 3">
    <name type="scientific">Agrobacterium fabrum</name>
    <dbReference type="NCBI Taxonomy" id="1176649"/>
    <lineage>
        <taxon>Bacteria</taxon>
        <taxon>Pseudomonadati</taxon>
        <taxon>Pseudomonadota</taxon>
        <taxon>Alphaproteobacteria</taxon>
        <taxon>Hyphomicrobiales</taxon>
        <taxon>Rhizobiaceae</taxon>
        <taxon>Rhizobium/Agrobacterium group</taxon>
        <taxon>Agrobacterium</taxon>
        <taxon>Agrobacterium tumefaciens complex</taxon>
    </lineage>
</organism>
<feature type="compositionally biased region" description="Basic and acidic residues" evidence="1">
    <location>
        <begin position="58"/>
        <end position="68"/>
    </location>
</feature>